<dbReference type="InterPro" id="IPR004559">
    <property type="entry name" value="HemW-like"/>
</dbReference>
<dbReference type="CDD" id="cd01335">
    <property type="entry name" value="Radical_SAM"/>
    <property type="match status" value="1"/>
</dbReference>
<comment type="function">
    <text evidence="9">Probably acts as a heme chaperone, transferring heme to an unknown acceptor. Binds one molecule of heme per monomer, possibly covalently. Binds 1 [4Fe-4S] cluster. The cluster is coordinated with 3 cysteines and an exchangeable S-adenosyl-L-methionine.</text>
</comment>
<evidence type="ECO:0000313" key="11">
    <source>
        <dbReference type="EMBL" id="SER76139.1"/>
    </source>
</evidence>
<dbReference type="Gene3D" id="3.20.20.70">
    <property type="entry name" value="Aldolase class I"/>
    <property type="match status" value="1"/>
</dbReference>
<dbReference type="InterPro" id="IPR010723">
    <property type="entry name" value="HemN_C"/>
</dbReference>
<dbReference type="InterPro" id="IPR034505">
    <property type="entry name" value="Coproporphyrinogen-III_oxidase"/>
</dbReference>
<sequence length="387" mass="44774">MINKKENSHNQVGAYIHIPFCEHICFYCDFNKVFLEGQPVDEYVEMLLREMALTAQNKGISPIETIYVGGGTPTTLTPKQLDRLLTGMREILPFKRGNEFTFEANPGDLSIEKLSVLKEHGVNRLSMGVQTFNDHLLKKIGRIHRAEDVYRSIEHARKVGFENISIDLIYRLPNQTEDDFKDSLTKALALELPHYSTYSLILENKTIFYQLMRQGKLPLPTEDAEANMYQYAIDMMAAKGRQQYEISNFALPGFESKHNLLYWKNEGYYGFGAGAHGYTHGIRYQNYGPIQQYLTPLRDQKLPILREKELSLEAKMEEEMFLGLRKLEGINTVHFAEKFQVEFLAVYQEVFNNLVNKKLLEKEGDWIRLTPQGKFLGNEVFQAFLMN</sequence>
<dbReference type="SFLD" id="SFLDF00562">
    <property type="entry name" value="HemN-like__clustered_with_heat"/>
    <property type="match status" value="1"/>
</dbReference>
<dbReference type="GO" id="GO:0004109">
    <property type="term" value="F:coproporphyrinogen oxidase activity"/>
    <property type="evidence" value="ECO:0007669"/>
    <property type="project" value="InterPro"/>
</dbReference>
<dbReference type="EMBL" id="FOHA01000005">
    <property type="protein sequence ID" value="SER76139.1"/>
    <property type="molecule type" value="Genomic_DNA"/>
</dbReference>
<dbReference type="SFLD" id="SFLDG01065">
    <property type="entry name" value="anaerobic_coproporphyrinogen-I"/>
    <property type="match status" value="1"/>
</dbReference>
<dbReference type="PANTHER" id="PTHR13932:SF5">
    <property type="entry name" value="RADICAL S-ADENOSYL METHIONINE DOMAIN-CONTAINING PROTEIN 1, MITOCHONDRIAL"/>
    <property type="match status" value="1"/>
</dbReference>
<feature type="domain" description="Radical SAM core" evidence="10">
    <location>
        <begin position="6"/>
        <end position="245"/>
    </location>
</feature>
<dbReference type="GO" id="GO:0046872">
    <property type="term" value="F:metal ion binding"/>
    <property type="evidence" value="ECO:0007669"/>
    <property type="project" value="UniProtKB-UniRule"/>
</dbReference>
<keyword evidence="6 9" id="KW-0408">Iron</keyword>
<dbReference type="PANTHER" id="PTHR13932">
    <property type="entry name" value="COPROPORPHYRINIGEN III OXIDASE"/>
    <property type="match status" value="1"/>
</dbReference>
<dbReference type="Pfam" id="PF06969">
    <property type="entry name" value="HemN_C"/>
    <property type="match status" value="1"/>
</dbReference>
<evidence type="ECO:0000256" key="4">
    <source>
        <dbReference type="ARBA" id="ARBA00022691"/>
    </source>
</evidence>
<dbReference type="InterPro" id="IPR013785">
    <property type="entry name" value="Aldolase_TIM"/>
</dbReference>
<name>A0A1H9RW52_9LACT</name>
<dbReference type="RefSeq" id="WP_092651164.1">
    <property type="nucleotide sequence ID" value="NZ_FOHA01000005.1"/>
</dbReference>
<evidence type="ECO:0000256" key="2">
    <source>
        <dbReference type="ARBA" id="ARBA00017228"/>
    </source>
</evidence>
<evidence type="ECO:0000256" key="6">
    <source>
        <dbReference type="ARBA" id="ARBA00023004"/>
    </source>
</evidence>
<reference evidence="11 12" key="1">
    <citation type="submission" date="2016-10" db="EMBL/GenBank/DDBJ databases">
        <authorList>
            <person name="de Groot N.N."/>
        </authorList>
    </citation>
    <scope>NUCLEOTIDE SEQUENCE [LARGE SCALE GENOMIC DNA]</scope>
    <source>
        <strain evidence="11 12">DSM 13760</strain>
    </source>
</reference>
<protein>
    <recommendedName>
        <fullName evidence="2 9">Heme chaperone HemW</fullName>
    </recommendedName>
</protein>
<evidence type="ECO:0000256" key="5">
    <source>
        <dbReference type="ARBA" id="ARBA00022723"/>
    </source>
</evidence>
<evidence type="ECO:0000256" key="9">
    <source>
        <dbReference type="RuleBase" id="RU364116"/>
    </source>
</evidence>
<dbReference type="GO" id="GO:0006779">
    <property type="term" value="P:porphyrin-containing compound biosynthetic process"/>
    <property type="evidence" value="ECO:0007669"/>
    <property type="project" value="InterPro"/>
</dbReference>
<dbReference type="NCBIfam" id="TIGR00539">
    <property type="entry name" value="hemN_rel"/>
    <property type="match status" value="1"/>
</dbReference>
<proteinExistence type="inferred from homology"/>
<dbReference type="SFLD" id="SFLDF00288">
    <property type="entry name" value="HemN-like__clustered_with_nucl"/>
    <property type="match status" value="1"/>
</dbReference>
<dbReference type="SFLD" id="SFLDG01082">
    <property type="entry name" value="B12-binding_domain_containing"/>
    <property type="match status" value="1"/>
</dbReference>
<keyword evidence="7 9" id="KW-0411">Iron-sulfur</keyword>
<evidence type="ECO:0000256" key="1">
    <source>
        <dbReference type="ARBA" id="ARBA00006100"/>
    </source>
</evidence>
<evidence type="ECO:0000256" key="8">
    <source>
        <dbReference type="ARBA" id="ARBA00023186"/>
    </source>
</evidence>
<dbReference type="AlphaFoldDB" id="A0A1H9RW52"/>
<dbReference type="Pfam" id="PF04055">
    <property type="entry name" value="Radical_SAM"/>
    <property type="match status" value="1"/>
</dbReference>
<comment type="similarity">
    <text evidence="1">Belongs to the anaerobic coproporphyrinogen-III oxidase family. HemW subfamily.</text>
</comment>
<keyword evidence="3 9" id="KW-0349">Heme</keyword>
<dbReference type="OrthoDB" id="9808022at2"/>
<comment type="subcellular location">
    <subcellularLocation>
        <location evidence="9">Cytoplasm</location>
    </subcellularLocation>
</comment>
<evidence type="ECO:0000259" key="10">
    <source>
        <dbReference type="PROSITE" id="PS51918"/>
    </source>
</evidence>
<dbReference type="SFLD" id="SFLDS00029">
    <property type="entry name" value="Radical_SAM"/>
    <property type="match status" value="1"/>
</dbReference>
<evidence type="ECO:0000256" key="3">
    <source>
        <dbReference type="ARBA" id="ARBA00022617"/>
    </source>
</evidence>
<evidence type="ECO:0000256" key="7">
    <source>
        <dbReference type="ARBA" id="ARBA00023014"/>
    </source>
</evidence>
<dbReference type="PROSITE" id="PS51918">
    <property type="entry name" value="RADICAL_SAM"/>
    <property type="match status" value="1"/>
</dbReference>
<keyword evidence="9" id="KW-0963">Cytoplasm</keyword>
<dbReference type="SMART" id="SM00729">
    <property type="entry name" value="Elp3"/>
    <property type="match status" value="1"/>
</dbReference>
<keyword evidence="9" id="KW-0004">4Fe-4S</keyword>
<accession>A0A1H9RW52</accession>
<dbReference type="STRING" id="142588.SAMN04488559_10574"/>
<keyword evidence="12" id="KW-1185">Reference proteome</keyword>
<dbReference type="SUPFAM" id="SSF102114">
    <property type="entry name" value="Radical SAM enzymes"/>
    <property type="match status" value="1"/>
</dbReference>
<dbReference type="InterPro" id="IPR006638">
    <property type="entry name" value="Elp3/MiaA/NifB-like_rSAM"/>
</dbReference>
<dbReference type="Proteomes" id="UP000198948">
    <property type="component" value="Unassembled WGS sequence"/>
</dbReference>
<dbReference type="InterPro" id="IPR007197">
    <property type="entry name" value="rSAM"/>
</dbReference>
<keyword evidence="5 9" id="KW-0479">Metal-binding</keyword>
<organism evidence="11 12">
    <name type="scientific">Isobaculum melis</name>
    <dbReference type="NCBI Taxonomy" id="142588"/>
    <lineage>
        <taxon>Bacteria</taxon>
        <taxon>Bacillati</taxon>
        <taxon>Bacillota</taxon>
        <taxon>Bacilli</taxon>
        <taxon>Lactobacillales</taxon>
        <taxon>Carnobacteriaceae</taxon>
        <taxon>Isobaculum</taxon>
    </lineage>
</organism>
<dbReference type="InterPro" id="IPR058240">
    <property type="entry name" value="rSAM_sf"/>
</dbReference>
<keyword evidence="4 9" id="KW-0949">S-adenosyl-L-methionine</keyword>
<gene>
    <name evidence="11" type="ORF">SAMN04488559_10574</name>
</gene>
<dbReference type="GO" id="GO:0051539">
    <property type="term" value="F:4 iron, 4 sulfur cluster binding"/>
    <property type="evidence" value="ECO:0007669"/>
    <property type="project" value="UniProtKB-UniRule"/>
</dbReference>
<evidence type="ECO:0000313" key="12">
    <source>
        <dbReference type="Proteomes" id="UP000198948"/>
    </source>
</evidence>
<keyword evidence="8 9" id="KW-0143">Chaperone</keyword>
<dbReference type="GO" id="GO:0005737">
    <property type="term" value="C:cytoplasm"/>
    <property type="evidence" value="ECO:0007669"/>
    <property type="project" value="UniProtKB-SubCell"/>
</dbReference>